<keyword evidence="10" id="KW-1185">Reference proteome</keyword>
<dbReference type="SUPFAM" id="SSF49417">
    <property type="entry name" value="p53-like transcription factors"/>
    <property type="match status" value="1"/>
</dbReference>
<evidence type="ECO:0000259" key="8">
    <source>
        <dbReference type="PROSITE" id="PS50252"/>
    </source>
</evidence>
<evidence type="ECO:0000256" key="1">
    <source>
        <dbReference type="ARBA" id="ARBA00004123"/>
    </source>
</evidence>
<dbReference type="InParanoid" id="A0A2I0LYP3"/>
<evidence type="ECO:0000256" key="3">
    <source>
        <dbReference type="ARBA" id="ARBA00023125"/>
    </source>
</evidence>
<dbReference type="Pfam" id="PF12598">
    <property type="entry name" value="TBX2-3_TAD"/>
    <property type="match status" value="1"/>
</dbReference>
<feature type="region of interest" description="Disordered" evidence="7">
    <location>
        <begin position="671"/>
        <end position="714"/>
    </location>
</feature>
<dbReference type="InterPro" id="IPR046360">
    <property type="entry name" value="T-box_DNA-bd"/>
</dbReference>
<accession>A0A2I0LYP3</accession>
<name>A0A2I0LYP3_COLLI</name>
<keyword evidence="5 6" id="KW-0539">Nucleus</keyword>
<dbReference type="FunFam" id="2.60.40.820:FF:000003">
    <property type="entry name" value="T-box transcription factor TBX3"/>
    <property type="match status" value="1"/>
</dbReference>
<organism evidence="9 10">
    <name type="scientific">Columba livia</name>
    <name type="common">Rock dove</name>
    <dbReference type="NCBI Taxonomy" id="8932"/>
    <lineage>
        <taxon>Eukaryota</taxon>
        <taxon>Metazoa</taxon>
        <taxon>Chordata</taxon>
        <taxon>Craniata</taxon>
        <taxon>Vertebrata</taxon>
        <taxon>Euteleostomi</taxon>
        <taxon>Archelosauria</taxon>
        <taxon>Archosauria</taxon>
        <taxon>Dinosauria</taxon>
        <taxon>Saurischia</taxon>
        <taxon>Theropoda</taxon>
        <taxon>Coelurosauria</taxon>
        <taxon>Aves</taxon>
        <taxon>Neognathae</taxon>
        <taxon>Neoaves</taxon>
        <taxon>Columbimorphae</taxon>
        <taxon>Columbiformes</taxon>
        <taxon>Columbidae</taxon>
        <taxon>Columba</taxon>
    </lineage>
</organism>
<keyword evidence="2" id="KW-0805">Transcription regulation</keyword>
<feature type="domain" description="T-box" evidence="8">
    <location>
        <begin position="99"/>
        <end position="277"/>
    </location>
</feature>
<sequence>MRDPAFPGTAMAYHPFHAPRPADFPMSAFLAAAQPSFFPALALPPAALAKPMPDPGLAGAAEAGLHVSALGHHHQAAHLRSLKSLEPEEEVEDDPKVTLEAKELWDQFHKLGTEMVITKSGRRMFPPFKVRVSGLDKKAKYILLMDIVAADDCRYKFHNSRWMVAGKADPEMPKRMYIHPDSPATGEQWMAKPVAFHKLKLTNNISDKHGFTILNSMHKYQPRFHIVRANDILKLPYSTFRTYVFPETDFIAVTAYQNDKITQLKIDNNPFAKGFRDTGNGRREKRKQLSLPSLRMRDALHSPVGPLPSPLRLKGSGREEKPGADSDAEVEKAPEERPTAAISPGGEDTTPRGSPRCPEERSKERRSPEKVKDGVSPQEGPGEGLFGTRGLEKDKMEGRRKEPDPGKKDAEGGGLGKEAFAPLMVHTDSPPHLSAGHLQSLTLSGLHGQQFFSPLGAGQPLFIHPGQFAMAPGAFSAMGMGHLLASVAGGGSLENGALSSAPGAAGTTTPFPFHLSQHMLASQVSPHTHPVSLSPSHCPSRPWALLFTSFLKAPQLNRALHGHRADQDGITPSVGTQRRTSASQELLVPPASSMPLAAHGAKGLMFPQTPDVLPAVAQAGHGGHIDLGPDLRRNLPLFFIFCSCMGPHRQGQSQEPWPCLTCPSPSPCQPQSSFCTHAGSSRESSPLPEVPLHKGGSQRPTASPKGSLKESLNELQNIQRLVSGLESQRELSPGRESPK</sequence>
<dbReference type="GO" id="GO:0001708">
    <property type="term" value="P:cell fate specification"/>
    <property type="evidence" value="ECO:0007669"/>
    <property type="project" value="TreeGrafter"/>
</dbReference>
<feature type="compositionally biased region" description="Polar residues" evidence="7">
    <location>
        <begin position="674"/>
        <end position="684"/>
    </location>
</feature>
<dbReference type="GO" id="GO:0045893">
    <property type="term" value="P:positive regulation of DNA-templated transcription"/>
    <property type="evidence" value="ECO:0007669"/>
    <property type="project" value="InterPro"/>
</dbReference>
<dbReference type="GO" id="GO:0000981">
    <property type="term" value="F:DNA-binding transcription factor activity, RNA polymerase II-specific"/>
    <property type="evidence" value="ECO:0007669"/>
    <property type="project" value="TreeGrafter"/>
</dbReference>
<dbReference type="InterPro" id="IPR036960">
    <property type="entry name" value="T-box_sf"/>
</dbReference>
<dbReference type="SMART" id="SM00425">
    <property type="entry name" value="TBOX"/>
    <property type="match status" value="1"/>
</dbReference>
<dbReference type="GO" id="GO:0005634">
    <property type="term" value="C:nucleus"/>
    <property type="evidence" value="ECO:0007669"/>
    <property type="project" value="UniProtKB-SubCell"/>
</dbReference>
<dbReference type="PANTHER" id="PTHR11267">
    <property type="entry name" value="T-BOX PROTEIN-RELATED"/>
    <property type="match status" value="1"/>
</dbReference>
<feature type="compositionally biased region" description="Basic and acidic residues" evidence="7">
    <location>
        <begin position="316"/>
        <end position="338"/>
    </location>
</feature>
<proteinExistence type="predicted"/>
<dbReference type="Pfam" id="PF00907">
    <property type="entry name" value="T-box"/>
    <property type="match status" value="1"/>
</dbReference>
<feature type="compositionally biased region" description="Basic and acidic residues" evidence="7">
    <location>
        <begin position="357"/>
        <end position="373"/>
    </location>
</feature>
<dbReference type="InterPro" id="IPR008967">
    <property type="entry name" value="p53-like_TF_DNA-bd_sf"/>
</dbReference>
<dbReference type="PROSITE" id="PS01264">
    <property type="entry name" value="TBOX_2"/>
    <property type="match status" value="1"/>
</dbReference>
<dbReference type="InterPro" id="IPR048387">
    <property type="entry name" value="TBX2_3_RD"/>
</dbReference>
<evidence type="ECO:0000256" key="7">
    <source>
        <dbReference type="SAM" id="MobiDB-lite"/>
    </source>
</evidence>
<dbReference type="Proteomes" id="UP000053872">
    <property type="component" value="Unassembled WGS sequence"/>
</dbReference>
<evidence type="ECO:0000313" key="10">
    <source>
        <dbReference type="Proteomes" id="UP000053872"/>
    </source>
</evidence>
<comment type="caution">
    <text evidence="6">Lacks conserved residue(s) required for the propagation of feature annotation.</text>
</comment>
<dbReference type="PROSITE" id="PS01283">
    <property type="entry name" value="TBOX_1"/>
    <property type="match status" value="1"/>
</dbReference>
<comment type="subcellular location">
    <subcellularLocation>
        <location evidence="1 6">Nucleus</location>
    </subcellularLocation>
</comment>
<evidence type="ECO:0000256" key="6">
    <source>
        <dbReference type="PROSITE-ProRule" id="PRU00201"/>
    </source>
</evidence>
<evidence type="ECO:0000256" key="4">
    <source>
        <dbReference type="ARBA" id="ARBA00023163"/>
    </source>
</evidence>
<dbReference type="PRINTS" id="PR00938">
    <property type="entry name" value="BRACHYURY"/>
</dbReference>
<protein>
    <submittedName>
        <fullName evidence="9">T-box 2</fullName>
    </submittedName>
</protein>
<dbReference type="GO" id="GO:0000785">
    <property type="term" value="C:chromatin"/>
    <property type="evidence" value="ECO:0007669"/>
    <property type="project" value="TreeGrafter"/>
</dbReference>
<evidence type="ECO:0000256" key="2">
    <source>
        <dbReference type="ARBA" id="ARBA00023015"/>
    </source>
</evidence>
<comment type="caution">
    <text evidence="9">The sequence shown here is derived from an EMBL/GenBank/DDBJ whole genome shotgun (WGS) entry which is preliminary data.</text>
</comment>
<evidence type="ECO:0000313" key="9">
    <source>
        <dbReference type="EMBL" id="PKK22542.1"/>
    </source>
</evidence>
<dbReference type="AlphaFoldDB" id="A0A2I0LYP3"/>
<keyword evidence="3 6" id="KW-0238">DNA-binding</keyword>
<dbReference type="STRING" id="8932.A0A2I0LYP3"/>
<feature type="region of interest" description="Disordered" evidence="7">
    <location>
        <begin position="270"/>
        <end position="415"/>
    </location>
</feature>
<evidence type="ECO:0000256" key="5">
    <source>
        <dbReference type="ARBA" id="ARBA00023242"/>
    </source>
</evidence>
<dbReference type="PRINTS" id="PR00937">
    <property type="entry name" value="TBOX"/>
</dbReference>
<dbReference type="GO" id="GO:0000978">
    <property type="term" value="F:RNA polymerase II cis-regulatory region sequence-specific DNA binding"/>
    <property type="evidence" value="ECO:0007669"/>
    <property type="project" value="InterPro"/>
</dbReference>
<dbReference type="PROSITE" id="PS50252">
    <property type="entry name" value="TBOX_3"/>
    <property type="match status" value="1"/>
</dbReference>
<reference evidence="9 10" key="1">
    <citation type="journal article" date="2013" name="Science">
        <title>Genomic diversity and evolution of the head crest in the rock pigeon.</title>
        <authorList>
            <person name="Shapiro M.D."/>
            <person name="Kronenberg Z."/>
            <person name="Li C."/>
            <person name="Domyan E.T."/>
            <person name="Pan H."/>
            <person name="Campbell M."/>
            <person name="Tan H."/>
            <person name="Huff C.D."/>
            <person name="Hu H."/>
            <person name="Vickrey A.I."/>
            <person name="Nielsen S.C."/>
            <person name="Stringham S.A."/>
            <person name="Hu H."/>
            <person name="Willerslev E."/>
            <person name="Gilbert M.T."/>
            <person name="Yandell M."/>
            <person name="Zhang G."/>
            <person name="Wang J."/>
        </authorList>
    </citation>
    <scope>NUCLEOTIDE SEQUENCE [LARGE SCALE GENOMIC DNA]</scope>
    <source>
        <tissue evidence="9">Blood</tissue>
    </source>
</reference>
<gene>
    <name evidence="9" type="primary">TBX2</name>
    <name evidence="9" type="ORF">A306_00008061</name>
</gene>
<dbReference type="Pfam" id="PF20627">
    <property type="entry name" value="TBX2-3_RD"/>
    <property type="match status" value="1"/>
</dbReference>
<dbReference type="CDD" id="cd20188">
    <property type="entry name" value="T-box_TBX2_3-like"/>
    <property type="match status" value="1"/>
</dbReference>
<dbReference type="InterPro" id="IPR022582">
    <property type="entry name" value="TBX2/3_TAD"/>
</dbReference>
<feature type="compositionally biased region" description="Basic and acidic residues" evidence="7">
    <location>
        <begin position="390"/>
        <end position="411"/>
    </location>
</feature>
<keyword evidence="4" id="KW-0804">Transcription</keyword>
<dbReference type="Gene3D" id="2.60.40.820">
    <property type="entry name" value="Transcription factor, T-box"/>
    <property type="match status" value="1"/>
</dbReference>
<dbReference type="EMBL" id="AKCR02000061">
    <property type="protein sequence ID" value="PKK22542.1"/>
    <property type="molecule type" value="Genomic_DNA"/>
</dbReference>
<dbReference type="InterPro" id="IPR002070">
    <property type="entry name" value="TF_Brachyury"/>
</dbReference>
<dbReference type="PANTHER" id="PTHR11267:SF82">
    <property type="entry name" value="T-BOX TRANSCRIPTION FACTOR TBX2"/>
    <property type="match status" value="1"/>
</dbReference>
<dbReference type="InterPro" id="IPR001699">
    <property type="entry name" value="TF_T-box"/>
</dbReference>
<dbReference type="InterPro" id="IPR018186">
    <property type="entry name" value="TF_T-box_CS"/>
</dbReference>